<dbReference type="GO" id="GO:0043332">
    <property type="term" value="C:mating projection tip"/>
    <property type="evidence" value="ECO:0007669"/>
    <property type="project" value="TreeGrafter"/>
</dbReference>
<dbReference type="InterPro" id="IPR046982">
    <property type="entry name" value="BIN3/RVS161-like"/>
</dbReference>
<sequence>MEVGSVIHKEGCPKTLNNSAISKSMQAFADKLAKGKAGLKKYGRRQAEKVMQKLGAHTATNDPMVEEKVKRVAAMDADLQALYDAVSEYLVAVSVLQSSSTKVAEIFESIIETKDPRLKGATKAYVSKNRLVEKFVKDAIAQTCIETVVRPAGEKLKEIPKLKEKVNLRNQKVLDYDSYRSRLNVETAKNPESEQSMKLLNKVERARESMELITSQVTRKCLDIEDSNPHLLASAFSCFVACQEAMSSRQGEIVRPLLEELPMAAEAMCLICKQTPEEMHE</sequence>
<comment type="subcellular location">
    <subcellularLocation>
        <location evidence="1">Cytoplasm</location>
        <location evidence="1">Cytoskeleton</location>
    </subcellularLocation>
</comment>
<comment type="caution">
    <text evidence="5">The sequence shown here is derived from an EMBL/GenBank/DDBJ whole genome shotgun (WGS) entry which is preliminary data.</text>
</comment>
<dbReference type="SUPFAM" id="SSF103657">
    <property type="entry name" value="BAR/IMD domain-like"/>
    <property type="match status" value="1"/>
</dbReference>
<evidence type="ECO:0000313" key="5">
    <source>
        <dbReference type="EMBL" id="GMI47825.1"/>
    </source>
</evidence>
<dbReference type="PANTHER" id="PTHR47174">
    <property type="entry name" value="BRIDGING INTEGRATOR 3"/>
    <property type="match status" value="1"/>
</dbReference>
<dbReference type="EMBL" id="BRYA01000361">
    <property type="protein sequence ID" value="GMI47825.1"/>
    <property type="molecule type" value="Genomic_DNA"/>
</dbReference>
<name>A0A9W7GM28_9STRA</name>
<dbReference type="Pfam" id="PF03114">
    <property type="entry name" value="BAR"/>
    <property type="match status" value="1"/>
</dbReference>
<dbReference type="OrthoDB" id="446293at2759"/>
<dbReference type="Proteomes" id="UP001165065">
    <property type="component" value="Unassembled WGS sequence"/>
</dbReference>
<dbReference type="Gene3D" id="1.20.1270.60">
    <property type="entry name" value="Arfaptin homology (AH) domain/BAR domain"/>
    <property type="match status" value="1"/>
</dbReference>
<gene>
    <name evidence="5" type="ORF">TrCOL_g555</name>
</gene>
<dbReference type="InterPro" id="IPR027267">
    <property type="entry name" value="AH/BAR_dom_sf"/>
</dbReference>
<feature type="domain" description="BAR" evidence="4">
    <location>
        <begin position="50"/>
        <end position="281"/>
    </location>
</feature>
<dbReference type="PROSITE" id="PS51021">
    <property type="entry name" value="BAR"/>
    <property type="match status" value="1"/>
</dbReference>
<dbReference type="GO" id="GO:0015629">
    <property type="term" value="C:actin cytoskeleton"/>
    <property type="evidence" value="ECO:0007669"/>
    <property type="project" value="TreeGrafter"/>
</dbReference>
<keyword evidence="2" id="KW-0963">Cytoplasm</keyword>
<organism evidence="5 6">
    <name type="scientific">Triparma columacea</name>
    <dbReference type="NCBI Taxonomy" id="722753"/>
    <lineage>
        <taxon>Eukaryota</taxon>
        <taxon>Sar</taxon>
        <taxon>Stramenopiles</taxon>
        <taxon>Ochrophyta</taxon>
        <taxon>Bolidophyceae</taxon>
        <taxon>Parmales</taxon>
        <taxon>Triparmaceae</taxon>
        <taxon>Triparma</taxon>
    </lineage>
</organism>
<proteinExistence type="predicted"/>
<protein>
    <recommendedName>
        <fullName evidence="4">BAR domain-containing protein</fullName>
    </recommendedName>
</protein>
<evidence type="ECO:0000313" key="6">
    <source>
        <dbReference type="Proteomes" id="UP001165065"/>
    </source>
</evidence>
<evidence type="ECO:0000259" key="4">
    <source>
        <dbReference type="PROSITE" id="PS51021"/>
    </source>
</evidence>
<evidence type="ECO:0000256" key="1">
    <source>
        <dbReference type="ARBA" id="ARBA00004245"/>
    </source>
</evidence>
<keyword evidence="3" id="KW-0206">Cytoskeleton</keyword>
<dbReference type="GO" id="GO:0097320">
    <property type="term" value="P:plasma membrane tubulation"/>
    <property type="evidence" value="ECO:0007669"/>
    <property type="project" value="TreeGrafter"/>
</dbReference>
<dbReference type="PANTHER" id="PTHR47174:SF3">
    <property type="entry name" value="BRIDGING INTEGRATOR 3"/>
    <property type="match status" value="1"/>
</dbReference>
<dbReference type="InterPro" id="IPR004148">
    <property type="entry name" value="BAR_dom"/>
</dbReference>
<dbReference type="GO" id="GO:0006897">
    <property type="term" value="P:endocytosis"/>
    <property type="evidence" value="ECO:0007669"/>
    <property type="project" value="InterPro"/>
</dbReference>
<dbReference type="GO" id="GO:1990528">
    <property type="term" value="C:Rvs161p-Rvs167p complex"/>
    <property type="evidence" value="ECO:0007669"/>
    <property type="project" value="TreeGrafter"/>
</dbReference>
<dbReference type="GO" id="GO:0008289">
    <property type="term" value="F:lipid binding"/>
    <property type="evidence" value="ECO:0007669"/>
    <property type="project" value="TreeGrafter"/>
</dbReference>
<dbReference type="GO" id="GO:0031097">
    <property type="term" value="C:medial cortex"/>
    <property type="evidence" value="ECO:0007669"/>
    <property type="project" value="TreeGrafter"/>
</dbReference>
<accession>A0A9W7GM28</accession>
<dbReference type="SMART" id="SM00721">
    <property type="entry name" value="BAR"/>
    <property type="match status" value="1"/>
</dbReference>
<reference evidence="6" key="1">
    <citation type="journal article" date="2023" name="Commun. Biol.">
        <title>Genome analysis of Parmales, the sister group of diatoms, reveals the evolutionary specialization of diatoms from phago-mixotrophs to photoautotrophs.</title>
        <authorList>
            <person name="Ban H."/>
            <person name="Sato S."/>
            <person name="Yoshikawa S."/>
            <person name="Yamada K."/>
            <person name="Nakamura Y."/>
            <person name="Ichinomiya M."/>
            <person name="Sato N."/>
            <person name="Blanc-Mathieu R."/>
            <person name="Endo H."/>
            <person name="Kuwata A."/>
            <person name="Ogata H."/>
        </authorList>
    </citation>
    <scope>NUCLEOTIDE SEQUENCE [LARGE SCALE GENOMIC DNA]</scope>
</reference>
<evidence type="ECO:0000256" key="2">
    <source>
        <dbReference type="ARBA" id="ARBA00022490"/>
    </source>
</evidence>
<evidence type="ECO:0000256" key="3">
    <source>
        <dbReference type="ARBA" id="ARBA00023212"/>
    </source>
</evidence>
<dbReference type="GO" id="GO:0051666">
    <property type="term" value="P:actin cortical patch localization"/>
    <property type="evidence" value="ECO:0007669"/>
    <property type="project" value="InterPro"/>
</dbReference>
<dbReference type="AlphaFoldDB" id="A0A9W7GM28"/>
<keyword evidence="6" id="KW-1185">Reference proteome</keyword>